<comment type="caution">
    <text evidence="11">The sequence shown here is derived from an EMBL/GenBank/DDBJ whole genome shotgun (WGS) entry which is preliminary data.</text>
</comment>
<evidence type="ECO:0000256" key="4">
    <source>
        <dbReference type="ARBA" id="ARBA00022692"/>
    </source>
</evidence>
<dbReference type="InterPro" id="IPR027536">
    <property type="entry name" value="MDM34"/>
</dbReference>
<keyword evidence="12" id="KW-1185">Reference proteome</keyword>
<dbReference type="PANTHER" id="PTHR28185">
    <property type="entry name" value="MITOCHONDRIAL DISTRIBUTION AND MORPHOLOGY PROTEIN 34"/>
    <property type="match status" value="1"/>
</dbReference>
<evidence type="ECO:0000256" key="7">
    <source>
        <dbReference type="ARBA" id="ARBA00023121"/>
    </source>
</evidence>
<dbReference type="PROSITE" id="PS51847">
    <property type="entry name" value="SMP"/>
    <property type="match status" value="1"/>
</dbReference>
<keyword evidence="8" id="KW-0496">Mitochondrion</keyword>
<dbReference type="InterPro" id="IPR058825">
    <property type="entry name" value="MDM34_N"/>
</dbReference>
<organism evidence="11 12">
    <name type="scientific">Carpediemonas membranifera</name>
    <dbReference type="NCBI Taxonomy" id="201153"/>
    <lineage>
        <taxon>Eukaryota</taxon>
        <taxon>Metamonada</taxon>
        <taxon>Carpediemonas-like organisms</taxon>
        <taxon>Carpediemonas</taxon>
    </lineage>
</organism>
<reference evidence="11" key="1">
    <citation type="submission" date="2021-05" db="EMBL/GenBank/DDBJ databases">
        <title>A free-living protist that lacks canonical eukaryotic 1 DNA replication and segregation systems.</title>
        <authorList>
            <person name="Salas-Leiva D.E."/>
            <person name="Tromer E.C."/>
            <person name="Curtis B.A."/>
            <person name="Jerlstrom-Hultqvist J."/>
            <person name="Kolisko M."/>
            <person name="Yi Z."/>
            <person name="Salas-Leiva J.S."/>
            <person name="Gallot-Lavallee L."/>
            <person name="Kops G.J.P.L."/>
            <person name="Archibald J.M."/>
            <person name="Simpson A.G.B."/>
            <person name="Roger A.J."/>
        </authorList>
    </citation>
    <scope>NUCLEOTIDE SEQUENCE</scope>
    <source>
        <strain evidence="11">BICM</strain>
    </source>
</reference>
<evidence type="ECO:0000259" key="10">
    <source>
        <dbReference type="PROSITE" id="PS51847"/>
    </source>
</evidence>
<evidence type="ECO:0000256" key="2">
    <source>
        <dbReference type="ARBA" id="ARBA00022448"/>
    </source>
</evidence>
<evidence type="ECO:0000313" key="12">
    <source>
        <dbReference type="Proteomes" id="UP000717585"/>
    </source>
</evidence>
<sequence>MSFQFNWTAIEDIILQNVDEMIVSKLNEFIEKDTTIIAGPIRVDELHLGHKPPELDIVDVIAADFDSLQAVFHLRYCGDAWCRVSGFIKSNAAPAATPASSFMHRAMGTAPTLLSKQTRIPLSVTLSSLSVDAEVELSVKHRLEIDDMVDLPTRIKHILEKRALAIEVTDCDGQVKAVDFSDSGLTEFSMEASAALKTPNPITSLTLETSWGDRLPWLKSVIQSLADKVRQIPVARITAYVNEMQ</sequence>
<dbReference type="GO" id="GO:0008289">
    <property type="term" value="F:lipid binding"/>
    <property type="evidence" value="ECO:0007669"/>
    <property type="project" value="UniProtKB-KW"/>
</dbReference>
<comment type="subcellular location">
    <subcellularLocation>
        <location evidence="1">Membrane</location>
    </subcellularLocation>
</comment>
<dbReference type="GO" id="GO:0007005">
    <property type="term" value="P:mitochondrion organization"/>
    <property type="evidence" value="ECO:0007669"/>
    <property type="project" value="InterPro"/>
</dbReference>
<keyword evidence="5" id="KW-1000">Mitochondrion outer membrane</keyword>
<dbReference type="Proteomes" id="UP000717585">
    <property type="component" value="Unassembled WGS sequence"/>
</dbReference>
<keyword evidence="4" id="KW-0812">Transmembrane</keyword>
<evidence type="ECO:0000256" key="1">
    <source>
        <dbReference type="ARBA" id="ARBA00004370"/>
    </source>
</evidence>
<evidence type="ECO:0000313" key="11">
    <source>
        <dbReference type="EMBL" id="KAG9397302.1"/>
    </source>
</evidence>
<keyword evidence="9" id="KW-0472">Membrane</keyword>
<dbReference type="PANTHER" id="PTHR28185:SF1">
    <property type="entry name" value="MITOCHONDRIAL DISTRIBUTION AND MORPHOLOGY PROTEIN 34"/>
    <property type="match status" value="1"/>
</dbReference>
<keyword evidence="2" id="KW-0813">Transport</keyword>
<keyword evidence="7" id="KW-0446">Lipid-binding</keyword>
<dbReference type="GO" id="GO:0015914">
    <property type="term" value="P:phospholipid transport"/>
    <property type="evidence" value="ECO:0007669"/>
    <property type="project" value="TreeGrafter"/>
</dbReference>
<evidence type="ECO:0000256" key="8">
    <source>
        <dbReference type="ARBA" id="ARBA00023128"/>
    </source>
</evidence>
<dbReference type="AlphaFoldDB" id="A0A8J6BH09"/>
<dbReference type="InterPro" id="IPR031468">
    <property type="entry name" value="SMP_LBD"/>
</dbReference>
<dbReference type="OrthoDB" id="17927at2759"/>
<dbReference type="EMBL" id="JAHDYR010000003">
    <property type="protein sequence ID" value="KAG9397302.1"/>
    <property type="molecule type" value="Genomic_DNA"/>
</dbReference>
<keyword evidence="6" id="KW-0445">Lipid transport</keyword>
<dbReference type="GO" id="GO:0032865">
    <property type="term" value="C:ERMES complex"/>
    <property type="evidence" value="ECO:0007669"/>
    <property type="project" value="InterPro"/>
</dbReference>
<accession>A0A8J6BH09</accession>
<evidence type="ECO:0000256" key="3">
    <source>
        <dbReference type="ARBA" id="ARBA00022452"/>
    </source>
</evidence>
<feature type="domain" description="SMP-LTD" evidence="10">
    <location>
        <begin position="1"/>
        <end position="245"/>
    </location>
</feature>
<evidence type="ECO:0000256" key="6">
    <source>
        <dbReference type="ARBA" id="ARBA00023055"/>
    </source>
</evidence>
<dbReference type="Pfam" id="PF26545">
    <property type="entry name" value="Mdm34_N"/>
    <property type="match status" value="1"/>
</dbReference>
<name>A0A8J6BH09_9EUKA</name>
<proteinExistence type="predicted"/>
<dbReference type="GO" id="GO:1990456">
    <property type="term" value="P:mitochondrion-endoplasmic reticulum membrane tethering"/>
    <property type="evidence" value="ECO:0007669"/>
    <property type="project" value="TreeGrafter"/>
</dbReference>
<gene>
    <name evidence="11" type="ORF">J8273_1217</name>
</gene>
<evidence type="ECO:0000256" key="9">
    <source>
        <dbReference type="ARBA" id="ARBA00023136"/>
    </source>
</evidence>
<protein>
    <submittedName>
        <fullName evidence="11">Mitochondrial distribution and morphology protein 34</fullName>
    </submittedName>
</protein>
<keyword evidence="3" id="KW-1134">Transmembrane beta strand</keyword>
<evidence type="ECO:0000256" key="5">
    <source>
        <dbReference type="ARBA" id="ARBA00022787"/>
    </source>
</evidence>